<evidence type="ECO:0000256" key="6">
    <source>
        <dbReference type="SAM" id="Phobius"/>
    </source>
</evidence>
<sequence length="873" mass="88866">MPFTLLRAHRGTAAVLAVLAFSAALLLAALPRAFERAYDGALGRVLAGGGADLTDLTVELRAHPLDPPLTDPGQFAAFDARVRKALPPALRTVVVPGGTGHHGAWTYGTPVTGRVGERMWTGQFFDLAWLTGADRRVRYVEGAAPGPAGHVTLGGRDVVRYDVGVIREAASMMGLRVGTTLLLGPKGALAARVTGFYELTDPKDPFWDHNRGVTHVDVRHVGTSDQFWVTALTGPDALRFLKPDLDLRYTWVLGVDRTALTAGTAGDAAAAVDRYDRLLAGWSSGHSSYTLHTSLPLMLGGFLKQLATAGTLVLVVLGGLVLVAVGVVALAARLLTDRMAPALSLMRARGGGLARVAATGAAVAALAAVPAALLGYAAAFLVPGPLTPAAVLGPPVPALAAVAYPAVRLALTLRRPLRERRADVAARPSPRRVVAEVTVVVLALAGAYLLRTRGLADPSSGRADPFLMAVPAALTVAAALVTLRLYPYPLRLALRLAGRRRVVAFLGLARASGGGTAAPLPVLVLLPALAVAVFGSVVSGAIGETQQAAAWRQVGASARIEAETDIPPAAAARVRALPGVEEVLPVAEGVTHIGPGYRAVRVVAVDLAAYRRMTGGTPLTVPAPPDGTSGSAVPALVSPSLAGLGTFEIGWPVRRTVVARGTVGGLPGLAPAADEIVVVPYSVATRTGTAPFATMLLVRGDASRAALTAAVDTPQTLVVTVADAFGSITGGPMTGVVLAAFAVVTAALAAYALVAVVLALVAGAADRARALAYLRTLGLSRRQARGLTVVEIAPLIVLASLAGLLLGLALPAAVAPGVDLSPYAGQPVEGFPITVGTPALLAGGLAAAAVLGALAYATAGRAVTGVLRLGESA</sequence>
<keyword evidence="3 6" id="KW-0812">Transmembrane</keyword>
<feature type="domain" description="ABC3 transporter permease C-terminal" evidence="7">
    <location>
        <begin position="744"/>
        <end position="857"/>
    </location>
</feature>
<evidence type="ECO:0000256" key="1">
    <source>
        <dbReference type="ARBA" id="ARBA00004651"/>
    </source>
</evidence>
<evidence type="ECO:0000313" key="8">
    <source>
        <dbReference type="EMBL" id="GIH39518.1"/>
    </source>
</evidence>
<organism evidence="8 9">
    <name type="scientific">Microbispora corallina</name>
    <dbReference type="NCBI Taxonomy" id="83302"/>
    <lineage>
        <taxon>Bacteria</taxon>
        <taxon>Bacillati</taxon>
        <taxon>Actinomycetota</taxon>
        <taxon>Actinomycetes</taxon>
        <taxon>Streptosporangiales</taxon>
        <taxon>Streptosporangiaceae</taxon>
        <taxon>Microbispora</taxon>
    </lineage>
</organism>
<comment type="subcellular location">
    <subcellularLocation>
        <location evidence="1">Cell membrane</location>
        <topology evidence="1">Multi-pass membrane protein</topology>
    </subcellularLocation>
</comment>
<evidence type="ECO:0000259" key="7">
    <source>
        <dbReference type="Pfam" id="PF02687"/>
    </source>
</evidence>
<feature type="transmembrane region" description="Helical" evidence="6">
    <location>
        <begin position="394"/>
        <end position="413"/>
    </location>
</feature>
<feature type="transmembrane region" description="Helical" evidence="6">
    <location>
        <begin position="433"/>
        <end position="450"/>
    </location>
</feature>
<feature type="transmembrane region" description="Helical" evidence="6">
    <location>
        <begin position="835"/>
        <end position="859"/>
    </location>
</feature>
<accession>A0ABQ4FXI3</accession>
<feature type="transmembrane region" description="Helical" evidence="6">
    <location>
        <begin position="520"/>
        <end position="542"/>
    </location>
</feature>
<keyword evidence="2" id="KW-1003">Cell membrane</keyword>
<dbReference type="Pfam" id="PF02687">
    <property type="entry name" value="FtsX"/>
    <property type="match status" value="1"/>
</dbReference>
<keyword evidence="4 6" id="KW-1133">Transmembrane helix</keyword>
<comment type="caution">
    <text evidence="8">The sequence shown here is derived from an EMBL/GenBank/DDBJ whole genome shotgun (WGS) entry which is preliminary data.</text>
</comment>
<feature type="transmembrane region" description="Helical" evidence="6">
    <location>
        <begin position="786"/>
        <end position="815"/>
    </location>
</feature>
<proteinExistence type="predicted"/>
<feature type="transmembrane region" description="Helical" evidence="6">
    <location>
        <begin position="356"/>
        <end position="382"/>
    </location>
</feature>
<reference evidence="8 9" key="1">
    <citation type="submission" date="2021-01" db="EMBL/GenBank/DDBJ databases">
        <title>Whole genome shotgun sequence of Microbispora corallina NBRC 16416.</title>
        <authorList>
            <person name="Komaki H."/>
            <person name="Tamura T."/>
        </authorList>
    </citation>
    <scope>NUCLEOTIDE SEQUENCE [LARGE SCALE GENOMIC DNA]</scope>
    <source>
        <strain evidence="8 9">NBRC 16416</strain>
    </source>
</reference>
<evidence type="ECO:0000256" key="3">
    <source>
        <dbReference type="ARBA" id="ARBA00022692"/>
    </source>
</evidence>
<feature type="transmembrane region" description="Helical" evidence="6">
    <location>
        <begin position="466"/>
        <end position="486"/>
    </location>
</feature>
<dbReference type="RefSeq" id="WP_204057047.1">
    <property type="nucleotide sequence ID" value="NZ_BOOC01000009.1"/>
</dbReference>
<dbReference type="EMBL" id="BOOC01000009">
    <property type="protein sequence ID" value="GIH39518.1"/>
    <property type="molecule type" value="Genomic_DNA"/>
</dbReference>
<name>A0ABQ4FXI3_9ACTN</name>
<dbReference type="Proteomes" id="UP000603904">
    <property type="component" value="Unassembled WGS sequence"/>
</dbReference>
<evidence type="ECO:0000313" key="9">
    <source>
        <dbReference type="Proteomes" id="UP000603904"/>
    </source>
</evidence>
<keyword evidence="5 6" id="KW-0472">Membrane</keyword>
<feature type="transmembrane region" description="Helical" evidence="6">
    <location>
        <begin position="736"/>
        <end position="765"/>
    </location>
</feature>
<dbReference type="InterPro" id="IPR003838">
    <property type="entry name" value="ABC3_permease_C"/>
</dbReference>
<keyword evidence="9" id="KW-1185">Reference proteome</keyword>
<feature type="transmembrane region" description="Helical" evidence="6">
    <location>
        <begin position="312"/>
        <end position="335"/>
    </location>
</feature>
<evidence type="ECO:0000256" key="4">
    <source>
        <dbReference type="ARBA" id="ARBA00022989"/>
    </source>
</evidence>
<gene>
    <name evidence="8" type="ORF">Mco01_25180</name>
</gene>
<protein>
    <recommendedName>
        <fullName evidence="7">ABC3 transporter permease C-terminal domain-containing protein</fullName>
    </recommendedName>
</protein>
<evidence type="ECO:0000256" key="2">
    <source>
        <dbReference type="ARBA" id="ARBA00022475"/>
    </source>
</evidence>
<evidence type="ECO:0000256" key="5">
    <source>
        <dbReference type="ARBA" id="ARBA00023136"/>
    </source>
</evidence>